<dbReference type="eggNOG" id="ENOG502QSD2">
    <property type="taxonomic scope" value="Eukaryota"/>
</dbReference>
<sequence>MSSMKLLVILEVINFASGYPIDPKDVPISSNSLGIAVFGVAFLFAFILAVFACACCRQRRDGFKEFTNTGSLTNVGFTNALATEVSIFPPPGTEGTLRPDPVPIQVTDSEQPSRPAHFPSTIPDVSDWFVDPDASFPRQQLFYQKEIGKGWFGKVVEGEARGSKVVVRILREDATNEEKAYFLHEAKPYRDLAHKNVTRLFGRCLQYEPFLLLFELYTNGDLKSFLRANDGSKKTLNEQGISLKLMTDVCEGVKHMNDNGFIHTDLAARNCLVTSDLTVKIGDYGTSVDLYKNEYYVAGNVAVPIRWCAPETLHCTSTTIETKQVTAPANVWSLAVVLWEIAEFGKLPYFDLTDDQV</sequence>
<feature type="chain" id="PRO_5036986451" evidence="2">
    <location>
        <begin position="19"/>
        <end position="357"/>
    </location>
</feature>
<dbReference type="VEuPathDB" id="VectorBase:RPRC009035"/>
<keyword evidence="2" id="KW-0732">Signal</keyword>
<protein>
    <submittedName>
        <fullName evidence="4">Protein kinase domain-containing protein</fullName>
    </submittedName>
</protein>
<feature type="signal peptide" evidence="2">
    <location>
        <begin position="1"/>
        <end position="18"/>
    </location>
</feature>
<dbReference type="Proteomes" id="UP000015103">
    <property type="component" value="Unassembled WGS sequence"/>
</dbReference>
<proteinExistence type="predicted"/>
<dbReference type="Gene3D" id="1.10.510.10">
    <property type="entry name" value="Transferase(Phosphotransferase) domain 1"/>
    <property type="match status" value="1"/>
</dbReference>
<evidence type="ECO:0000259" key="3">
    <source>
        <dbReference type="PROSITE" id="PS50011"/>
    </source>
</evidence>
<evidence type="ECO:0000313" key="4">
    <source>
        <dbReference type="EnsemblMetazoa" id="RPRC009035-PA"/>
    </source>
</evidence>
<dbReference type="HOGENOM" id="CLU_1176715_0_0_1"/>
<keyword evidence="1" id="KW-1133">Transmembrane helix</keyword>
<dbReference type="EMBL" id="ACPB03000256">
    <property type="status" value="NOT_ANNOTATED_CDS"/>
    <property type="molecule type" value="Genomic_DNA"/>
</dbReference>
<dbReference type="InParanoid" id="T1HYB5"/>
<dbReference type="PANTHER" id="PTHR24417:SF7">
    <property type="entry name" value="CHROMATIN MODIFICATION-RELATED PROTEIN EAF1"/>
    <property type="match status" value="1"/>
</dbReference>
<dbReference type="Pfam" id="PF07714">
    <property type="entry name" value="PK_Tyr_Ser-Thr"/>
    <property type="match status" value="1"/>
</dbReference>
<dbReference type="SUPFAM" id="SSF56112">
    <property type="entry name" value="Protein kinase-like (PK-like)"/>
    <property type="match status" value="1"/>
</dbReference>
<dbReference type="EMBL" id="ACPB03000257">
    <property type="status" value="NOT_ANNOTATED_CDS"/>
    <property type="molecule type" value="Genomic_DNA"/>
</dbReference>
<dbReference type="GO" id="GO:0004672">
    <property type="term" value="F:protein kinase activity"/>
    <property type="evidence" value="ECO:0007669"/>
    <property type="project" value="InterPro"/>
</dbReference>
<dbReference type="GO" id="GO:0005524">
    <property type="term" value="F:ATP binding"/>
    <property type="evidence" value="ECO:0007669"/>
    <property type="project" value="InterPro"/>
</dbReference>
<keyword evidence="1" id="KW-0472">Membrane</keyword>
<evidence type="ECO:0000256" key="1">
    <source>
        <dbReference type="SAM" id="Phobius"/>
    </source>
</evidence>
<accession>T1HYB5</accession>
<keyword evidence="5" id="KW-1185">Reference proteome</keyword>
<evidence type="ECO:0000313" key="5">
    <source>
        <dbReference type="Proteomes" id="UP000015103"/>
    </source>
</evidence>
<name>T1HYB5_RHOPR</name>
<dbReference type="InterPro" id="IPR001245">
    <property type="entry name" value="Ser-Thr/Tyr_kinase_cat_dom"/>
</dbReference>
<dbReference type="InterPro" id="IPR008266">
    <property type="entry name" value="Tyr_kinase_AS"/>
</dbReference>
<organism evidence="4 5">
    <name type="scientific">Rhodnius prolixus</name>
    <name type="common">Triatomid bug</name>
    <dbReference type="NCBI Taxonomy" id="13249"/>
    <lineage>
        <taxon>Eukaryota</taxon>
        <taxon>Metazoa</taxon>
        <taxon>Ecdysozoa</taxon>
        <taxon>Arthropoda</taxon>
        <taxon>Hexapoda</taxon>
        <taxon>Insecta</taxon>
        <taxon>Pterygota</taxon>
        <taxon>Neoptera</taxon>
        <taxon>Paraneoptera</taxon>
        <taxon>Hemiptera</taxon>
        <taxon>Heteroptera</taxon>
        <taxon>Panheteroptera</taxon>
        <taxon>Cimicomorpha</taxon>
        <taxon>Reduviidae</taxon>
        <taxon>Triatominae</taxon>
        <taxon>Rhodnius</taxon>
    </lineage>
</organism>
<reference evidence="4" key="1">
    <citation type="submission" date="2015-05" db="UniProtKB">
        <authorList>
            <consortium name="EnsemblMetazoa"/>
        </authorList>
    </citation>
    <scope>IDENTIFICATION</scope>
</reference>
<dbReference type="EnsemblMetazoa" id="RPRC009035-RA">
    <property type="protein sequence ID" value="RPRC009035-PA"/>
    <property type="gene ID" value="RPRC009035"/>
</dbReference>
<dbReference type="PANTHER" id="PTHR24417">
    <property type="entry name" value="SERINE/THREONINE-PROTEIN KINASE LMTK1"/>
    <property type="match status" value="1"/>
</dbReference>
<feature type="transmembrane region" description="Helical" evidence="1">
    <location>
        <begin position="34"/>
        <end position="56"/>
    </location>
</feature>
<dbReference type="Gene3D" id="3.30.200.20">
    <property type="entry name" value="Phosphorylase Kinase, domain 1"/>
    <property type="match status" value="1"/>
</dbReference>
<dbReference type="STRING" id="13249.T1HYB5"/>
<keyword evidence="1" id="KW-0812">Transmembrane</keyword>
<dbReference type="InterPro" id="IPR000719">
    <property type="entry name" value="Prot_kinase_dom"/>
</dbReference>
<dbReference type="PRINTS" id="PR00109">
    <property type="entry name" value="TYRKINASE"/>
</dbReference>
<dbReference type="InterPro" id="IPR011009">
    <property type="entry name" value="Kinase-like_dom_sf"/>
</dbReference>
<dbReference type="AlphaFoldDB" id="T1HYB5"/>
<evidence type="ECO:0000256" key="2">
    <source>
        <dbReference type="SAM" id="SignalP"/>
    </source>
</evidence>
<dbReference type="PROSITE" id="PS00109">
    <property type="entry name" value="PROTEIN_KINASE_TYR"/>
    <property type="match status" value="1"/>
</dbReference>
<dbReference type="PROSITE" id="PS50011">
    <property type="entry name" value="PROTEIN_KINASE_DOM"/>
    <property type="match status" value="1"/>
</dbReference>
<feature type="domain" description="Protein kinase" evidence="3">
    <location>
        <begin position="141"/>
        <end position="357"/>
    </location>
</feature>